<comment type="caution">
    <text evidence="2">The sequence shown here is derived from an EMBL/GenBank/DDBJ whole genome shotgun (WGS) entry which is preliminary data.</text>
</comment>
<dbReference type="PANTHER" id="PTHR35010">
    <property type="entry name" value="BLL4672 PROTEIN-RELATED"/>
    <property type="match status" value="1"/>
</dbReference>
<feature type="domain" description="MmyB-like transcription regulator ligand binding" evidence="1">
    <location>
        <begin position="2"/>
        <end position="93"/>
    </location>
</feature>
<organism evidence="2 3">
    <name type="scientific">Planotetraspora thailandica</name>
    <dbReference type="NCBI Taxonomy" id="487172"/>
    <lineage>
        <taxon>Bacteria</taxon>
        <taxon>Bacillati</taxon>
        <taxon>Actinomycetota</taxon>
        <taxon>Actinomycetes</taxon>
        <taxon>Streptosporangiales</taxon>
        <taxon>Streptosporangiaceae</taxon>
        <taxon>Planotetraspora</taxon>
    </lineage>
</organism>
<gene>
    <name evidence="2" type="ORF">Pth03_08180</name>
</gene>
<sequence>MAHLRAMAGADCDDPFLLELVDEFSLASENFRRLWARHDVRIRSHETVHIRHRYVGDLTLHFEAFNVNSAPGQTLVIGQPDPDSPSAHALAELGWLASTSR</sequence>
<dbReference type="Gene3D" id="3.30.450.180">
    <property type="match status" value="1"/>
</dbReference>
<evidence type="ECO:0000313" key="3">
    <source>
        <dbReference type="Proteomes" id="UP000605992"/>
    </source>
</evidence>
<keyword evidence="3" id="KW-1185">Reference proteome</keyword>
<protein>
    <recommendedName>
        <fullName evidence="1">MmyB-like transcription regulator ligand binding domain-containing protein</fullName>
    </recommendedName>
</protein>
<dbReference type="AlphaFoldDB" id="A0A8J3XTQ9"/>
<evidence type="ECO:0000313" key="2">
    <source>
        <dbReference type="EMBL" id="GII52429.1"/>
    </source>
</evidence>
<proteinExistence type="predicted"/>
<evidence type="ECO:0000259" key="1">
    <source>
        <dbReference type="Pfam" id="PF17765"/>
    </source>
</evidence>
<reference evidence="2" key="1">
    <citation type="submission" date="2021-01" db="EMBL/GenBank/DDBJ databases">
        <title>Whole genome shotgun sequence of Planotetraspora thailandica NBRC 104271.</title>
        <authorList>
            <person name="Komaki H."/>
            <person name="Tamura T."/>
        </authorList>
    </citation>
    <scope>NUCLEOTIDE SEQUENCE</scope>
    <source>
        <strain evidence="2">NBRC 104271</strain>
    </source>
</reference>
<dbReference type="EMBL" id="BOOR01000005">
    <property type="protein sequence ID" value="GII52429.1"/>
    <property type="molecule type" value="Genomic_DNA"/>
</dbReference>
<dbReference type="InterPro" id="IPR041413">
    <property type="entry name" value="MLTR_LBD"/>
</dbReference>
<dbReference type="Proteomes" id="UP000605992">
    <property type="component" value="Unassembled WGS sequence"/>
</dbReference>
<name>A0A8J3XTQ9_9ACTN</name>
<accession>A0A8J3XTQ9</accession>
<dbReference type="Pfam" id="PF17765">
    <property type="entry name" value="MLTR_LBD"/>
    <property type="match status" value="1"/>
</dbReference>
<dbReference type="PANTHER" id="PTHR35010:SF2">
    <property type="entry name" value="BLL4672 PROTEIN"/>
    <property type="match status" value="1"/>
</dbReference>